<dbReference type="Proteomes" id="UP000022910">
    <property type="component" value="Unassembled WGS sequence"/>
</dbReference>
<organism evidence="1 2">
    <name type="scientific">Rhizophagus irregularis (strain DAOM 197198w)</name>
    <name type="common">Glomus intraradices</name>
    <dbReference type="NCBI Taxonomy" id="1432141"/>
    <lineage>
        <taxon>Eukaryota</taxon>
        <taxon>Fungi</taxon>
        <taxon>Fungi incertae sedis</taxon>
        <taxon>Mucoromycota</taxon>
        <taxon>Glomeromycotina</taxon>
        <taxon>Glomeromycetes</taxon>
        <taxon>Glomerales</taxon>
        <taxon>Glomeraceae</taxon>
        <taxon>Rhizophagus</taxon>
    </lineage>
</organism>
<dbReference type="PANTHER" id="PTHR46954:SF1">
    <property type="entry name" value="C2H2-TYPE DOMAIN-CONTAINING PROTEIN"/>
    <property type="match status" value="1"/>
</dbReference>
<dbReference type="AlphaFoldDB" id="A0A015L414"/>
<evidence type="ECO:0000313" key="1">
    <source>
        <dbReference type="EMBL" id="EXX67166.1"/>
    </source>
</evidence>
<gene>
    <name evidence="1" type="ORF">RirG_116890</name>
</gene>
<protein>
    <submittedName>
        <fullName evidence="1">Uncharacterized protein</fullName>
    </submittedName>
</protein>
<sequence length="1105" mass="127729">MLPATMFDFLSHKMGFFVVCVLKEAKTVISDKVVKVSPTDSFQFHDIFNAATNEQFESYGVQVFLRKPPEKWVYVEEGLEGDISMLFELKFTHIKFVLEATEASVQEPQGPNAFDLLMRNSQLVCLPEQRKEDTRRDLLYNDIIKLLQSKEVGWKSGTHSTLGKSFVERLTAALWYIDPHCTKFTERSLSLGEFFDGLNQYRHDQHYNLFYFTGRHAKYNLMRDKLEQLASSLELSAVQPWATNEQWCNITEEVFILTSSMQKYASNLEKINKSMKQIHLSDTPARHPANDLIVYTIDSCRKIDAQYKQLQDHLLNVDYYTEVDLESFLPKDAIQRYRYIKDLQIQFPVTLYRYYQGNYLGTINYIWKVPSNSEVQSETAHARVITTIQEKLPQYFSRQMRKNVLKKYSLVKTITPAILRILYYDLTGDAAVASNSISKELEERLRLMLELEDPSIICDLRQNNGFKGTKFDTFWNEMNAYFNENLPAVNDRRHGNVLYMPLAISIRDLRNIFIQRLDEKFVPGTILIPSEEWIHLQFQPTNPIAKSAKQYTGRFNIKFMVQARQLRKDHPDTHYCATLFRYLREFAILYRQYVSFICADDKHKVPIGEGVNTSTGVRNKKTMVFQETSLVACDHDFTKLSLTPSVIFFCNIPESIENSFYSGKVFVSFKDTVFQSSSAIRHTTEFYNAISTYHSGNIPPILCLYTDGGPDHRTIFGSVQISLICLFLHGDFDMLIAMRTAPHHSWTNPAERIMSILNLGLQGVALVRDVMGPESETAFAKLDTLDEIRTAAKTNPTLQNDLRECIKRVQQLLEGRTERLVLHNEPIQCYNPADETTIDEFFNIILLIDQTLKISETTSDILSKKTHLQQFMKTHCRQRQYVFQIKKCGQSSCTICKSVQLPHDVFDSLDWLPDPIPSTVDKDHYAKFQTVYQSETTEQHRPTLITTIANSERASSSILVNTRVREFIQCFQCGRMRCLYSERALSAEDKIACQIAIDNWDYSCGSPLVPEDHILYNKVFVREKISCETPMELAYYSCRKSNVNCDVCYWCGHDNELAVPSESLKSKYKSLYPCCNLCRNAGKDIFVRGEIKTNTRAAKRRKINN</sequence>
<reference evidence="1 2" key="1">
    <citation type="submission" date="2014-02" db="EMBL/GenBank/DDBJ databases">
        <title>Single nucleus genome sequencing reveals high similarity among nuclei of an endomycorrhizal fungus.</title>
        <authorList>
            <person name="Lin K."/>
            <person name="Geurts R."/>
            <person name="Zhang Z."/>
            <person name="Limpens E."/>
            <person name="Saunders D.G."/>
            <person name="Mu D."/>
            <person name="Pang E."/>
            <person name="Cao H."/>
            <person name="Cha H."/>
            <person name="Lin T."/>
            <person name="Zhou Q."/>
            <person name="Shang Y."/>
            <person name="Li Y."/>
            <person name="Ivanov S."/>
            <person name="Sharma T."/>
            <person name="Velzen R.V."/>
            <person name="Ruijter N.D."/>
            <person name="Aanen D.K."/>
            <person name="Win J."/>
            <person name="Kamoun S."/>
            <person name="Bisseling T."/>
            <person name="Huang S."/>
        </authorList>
    </citation>
    <scope>NUCLEOTIDE SEQUENCE [LARGE SCALE GENOMIC DNA]</scope>
    <source>
        <strain evidence="2">DAOM197198w</strain>
    </source>
</reference>
<accession>A0A015L414</accession>
<evidence type="ECO:0000313" key="2">
    <source>
        <dbReference type="Proteomes" id="UP000022910"/>
    </source>
</evidence>
<proteinExistence type="predicted"/>
<keyword evidence="2" id="KW-1185">Reference proteome</keyword>
<dbReference type="HOGENOM" id="CLU_010509_0_0_1"/>
<comment type="caution">
    <text evidence="1">The sequence shown here is derived from an EMBL/GenBank/DDBJ whole genome shotgun (WGS) entry which is preliminary data.</text>
</comment>
<dbReference type="EMBL" id="JEMT01017954">
    <property type="protein sequence ID" value="EXX67166.1"/>
    <property type="molecule type" value="Genomic_DNA"/>
</dbReference>
<dbReference type="STRING" id="1432141.A0A015L414"/>
<name>A0A015L414_RHIIW</name>
<dbReference type="PANTHER" id="PTHR46954">
    <property type="entry name" value="C2H2-TYPE DOMAIN-CONTAINING PROTEIN"/>
    <property type="match status" value="1"/>
</dbReference>